<dbReference type="AlphaFoldDB" id="D2W4I4"/>
<dbReference type="Proteomes" id="UP000006671">
    <property type="component" value="Unassembled WGS sequence"/>
</dbReference>
<gene>
    <name evidence="1" type="ORF">NAEGRDRAFT_76319</name>
</gene>
<evidence type="ECO:0000313" key="2">
    <source>
        <dbReference type="Proteomes" id="UP000006671"/>
    </source>
</evidence>
<dbReference type="GeneID" id="8856312"/>
<reference evidence="1 2" key="1">
    <citation type="journal article" date="2010" name="Cell">
        <title>The genome of Naegleria gruberi illuminates early eukaryotic versatility.</title>
        <authorList>
            <person name="Fritz-Laylin L.K."/>
            <person name="Prochnik S.E."/>
            <person name="Ginger M.L."/>
            <person name="Dacks J.B."/>
            <person name="Carpenter M.L."/>
            <person name="Field M.C."/>
            <person name="Kuo A."/>
            <person name="Paredez A."/>
            <person name="Chapman J."/>
            <person name="Pham J."/>
            <person name="Shu S."/>
            <person name="Neupane R."/>
            <person name="Cipriano M."/>
            <person name="Mancuso J."/>
            <person name="Tu H."/>
            <person name="Salamov A."/>
            <person name="Lindquist E."/>
            <person name="Shapiro H."/>
            <person name="Lucas S."/>
            <person name="Grigoriev I.V."/>
            <person name="Cande W.Z."/>
            <person name="Fulton C."/>
            <person name="Rokhsar D.S."/>
            <person name="Dawson S.C."/>
        </authorList>
    </citation>
    <scope>NUCLEOTIDE SEQUENCE [LARGE SCALE GENOMIC DNA]</scope>
    <source>
        <strain evidence="1 2">NEG-M</strain>
    </source>
</reference>
<name>D2W4I4_NAEGR</name>
<keyword evidence="2" id="KW-1185">Reference proteome</keyword>
<dbReference type="KEGG" id="ngr:NAEGRDRAFT_76319"/>
<dbReference type="EMBL" id="GG738958">
    <property type="protein sequence ID" value="EFC36015.1"/>
    <property type="molecule type" value="Genomic_DNA"/>
</dbReference>
<protein>
    <submittedName>
        <fullName evidence="1">Predicted protein</fullName>
    </submittedName>
</protein>
<dbReference type="VEuPathDB" id="AmoebaDB:NAEGRDRAFT_76319"/>
<dbReference type="RefSeq" id="XP_002668759.1">
    <property type="nucleotide sequence ID" value="XM_002668713.1"/>
</dbReference>
<sequence>MNNSNKKTKQIMFKDETCKTLNRIQKKVKISAKHELRKQLCNDDLLKNYFVLNPEKDETVVFRIDGSKSFESEQLIVTKHVTTSPPKINNLQSANYNHEQNQLFETNIIRNETQQIDETPNTIHNHQQQFDLFLLQLCCALMDQGQNRNFFQ</sequence>
<organism evidence="2">
    <name type="scientific">Naegleria gruberi</name>
    <name type="common">Amoeba</name>
    <dbReference type="NCBI Taxonomy" id="5762"/>
    <lineage>
        <taxon>Eukaryota</taxon>
        <taxon>Discoba</taxon>
        <taxon>Heterolobosea</taxon>
        <taxon>Tetramitia</taxon>
        <taxon>Eutetramitia</taxon>
        <taxon>Vahlkampfiidae</taxon>
        <taxon>Naegleria</taxon>
    </lineage>
</organism>
<dbReference type="InParanoid" id="D2W4I4"/>
<evidence type="ECO:0000313" key="1">
    <source>
        <dbReference type="EMBL" id="EFC36015.1"/>
    </source>
</evidence>
<proteinExistence type="predicted"/>
<accession>D2W4I4</accession>